<protein>
    <submittedName>
        <fullName evidence="1">Uncharacterized protein</fullName>
    </submittedName>
</protein>
<proteinExistence type="predicted"/>
<evidence type="ECO:0000313" key="1">
    <source>
        <dbReference type="EMBL" id="GAH48517.1"/>
    </source>
</evidence>
<organism evidence="1">
    <name type="scientific">marine sediment metagenome</name>
    <dbReference type="NCBI Taxonomy" id="412755"/>
    <lineage>
        <taxon>unclassified sequences</taxon>
        <taxon>metagenomes</taxon>
        <taxon>ecological metagenomes</taxon>
    </lineage>
</organism>
<gene>
    <name evidence="1" type="ORF">S03H2_39361</name>
</gene>
<reference evidence="1" key="1">
    <citation type="journal article" date="2014" name="Front. Microbiol.">
        <title>High frequency of phylogenetically diverse reductive dehalogenase-homologous genes in deep subseafloor sedimentary metagenomes.</title>
        <authorList>
            <person name="Kawai M."/>
            <person name="Futagami T."/>
            <person name="Toyoda A."/>
            <person name="Takaki Y."/>
            <person name="Nishi S."/>
            <person name="Hori S."/>
            <person name="Arai W."/>
            <person name="Tsubouchi T."/>
            <person name="Morono Y."/>
            <person name="Uchiyama I."/>
            <person name="Ito T."/>
            <person name="Fujiyama A."/>
            <person name="Inagaki F."/>
            <person name="Takami H."/>
        </authorList>
    </citation>
    <scope>NUCLEOTIDE SEQUENCE</scope>
    <source>
        <strain evidence="1">Expedition CK06-06</strain>
    </source>
</reference>
<name>X1FU55_9ZZZZ</name>
<sequence>RRAAEEGEMTDEQFEFVMAVDRYKRANNRPFPTLTEILEVIQALGYRKID</sequence>
<dbReference type="EMBL" id="BARU01024327">
    <property type="protein sequence ID" value="GAH48517.1"/>
    <property type="molecule type" value="Genomic_DNA"/>
</dbReference>
<dbReference type="AlphaFoldDB" id="X1FU55"/>
<feature type="non-terminal residue" evidence="1">
    <location>
        <position position="1"/>
    </location>
</feature>
<comment type="caution">
    <text evidence="1">The sequence shown here is derived from an EMBL/GenBank/DDBJ whole genome shotgun (WGS) entry which is preliminary data.</text>
</comment>
<accession>X1FU55</accession>